<organism evidence="2 3">
    <name type="scientific">Durio zibethinus</name>
    <name type="common">Durian</name>
    <dbReference type="NCBI Taxonomy" id="66656"/>
    <lineage>
        <taxon>Eukaryota</taxon>
        <taxon>Viridiplantae</taxon>
        <taxon>Streptophyta</taxon>
        <taxon>Embryophyta</taxon>
        <taxon>Tracheophyta</taxon>
        <taxon>Spermatophyta</taxon>
        <taxon>Magnoliopsida</taxon>
        <taxon>eudicotyledons</taxon>
        <taxon>Gunneridae</taxon>
        <taxon>Pentapetalae</taxon>
        <taxon>rosids</taxon>
        <taxon>malvids</taxon>
        <taxon>Malvales</taxon>
        <taxon>Malvaceae</taxon>
        <taxon>Helicteroideae</taxon>
        <taxon>Durio</taxon>
    </lineage>
</organism>
<dbReference type="InterPro" id="IPR044750">
    <property type="entry name" value="C2_SRC2/BAP"/>
</dbReference>
<dbReference type="PANTHER" id="PTHR32246">
    <property type="entry name" value="INGRESSION PROTEIN FIC1"/>
    <property type="match status" value="1"/>
</dbReference>
<dbReference type="GO" id="GO:0006952">
    <property type="term" value="P:defense response"/>
    <property type="evidence" value="ECO:0007669"/>
    <property type="project" value="InterPro"/>
</dbReference>
<dbReference type="InterPro" id="IPR035892">
    <property type="entry name" value="C2_domain_sf"/>
</dbReference>
<sequence length="228" mass="25510">MGKDYANNQENFQLLGAEYTSAVRSNSWIISPSDCRKKFQRPEDQLREIEVLIISAQDLKNVKHLTKMKAYAVVYVEKDHVAKTHLDEHGGTNPTWNEVMKVKFHAKLPENDVLAALNVDIYAHGHVREKPVGSARVLLCDVLKGGDNSEPVDNPIQCLTVQVWRSSGRPQGLLNLWVPPTGRFLMRRESLSLSMKEVEEEEMVERKMELALGTGAAETRVSSGSDGG</sequence>
<dbReference type="Proteomes" id="UP000515121">
    <property type="component" value="Unplaced"/>
</dbReference>
<dbReference type="CDD" id="cd04051">
    <property type="entry name" value="C2_SRC2_like"/>
    <property type="match status" value="1"/>
</dbReference>
<gene>
    <name evidence="3" type="primary">LOC111278455</name>
</gene>
<dbReference type="SMART" id="SM00239">
    <property type="entry name" value="C2"/>
    <property type="match status" value="1"/>
</dbReference>
<dbReference type="OrthoDB" id="270970at2759"/>
<reference evidence="3" key="1">
    <citation type="submission" date="2025-08" db="UniProtKB">
        <authorList>
            <consortium name="RefSeq"/>
        </authorList>
    </citation>
    <scope>IDENTIFICATION</scope>
    <source>
        <tissue evidence="3">Fruit stalk</tissue>
    </source>
</reference>
<dbReference type="GeneID" id="111278455"/>
<dbReference type="PROSITE" id="PS50004">
    <property type="entry name" value="C2"/>
    <property type="match status" value="1"/>
</dbReference>
<protein>
    <submittedName>
        <fullName evidence="3">Uncharacterized protein LOC111278455</fullName>
    </submittedName>
</protein>
<name>A0A6P5WXJ7_DURZI</name>
<dbReference type="KEGG" id="dzi:111278455"/>
<feature type="domain" description="C2" evidence="1">
    <location>
        <begin position="31"/>
        <end position="152"/>
    </location>
</feature>
<accession>A0A6P5WXJ7</accession>
<evidence type="ECO:0000313" key="3">
    <source>
        <dbReference type="RefSeq" id="XP_022720814.1"/>
    </source>
</evidence>
<dbReference type="RefSeq" id="XP_022720814.1">
    <property type="nucleotide sequence ID" value="XM_022865079.1"/>
</dbReference>
<dbReference type="Pfam" id="PF00168">
    <property type="entry name" value="C2"/>
    <property type="match status" value="1"/>
</dbReference>
<dbReference type="PANTHER" id="PTHR32246:SF88">
    <property type="entry name" value="PROTEIN SRC2 HOMOLOG"/>
    <property type="match status" value="1"/>
</dbReference>
<evidence type="ECO:0000259" key="1">
    <source>
        <dbReference type="PROSITE" id="PS50004"/>
    </source>
</evidence>
<evidence type="ECO:0000313" key="2">
    <source>
        <dbReference type="Proteomes" id="UP000515121"/>
    </source>
</evidence>
<dbReference type="InterPro" id="IPR000008">
    <property type="entry name" value="C2_dom"/>
</dbReference>
<dbReference type="SUPFAM" id="SSF49562">
    <property type="entry name" value="C2 domain (Calcium/lipid-binding domain, CaLB)"/>
    <property type="match status" value="1"/>
</dbReference>
<keyword evidence="2" id="KW-1185">Reference proteome</keyword>
<dbReference type="Gene3D" id="2.60.40.150">
    <property type="entry name" value="C2 domain"/>
    <property type="match status" value="1"/>
</dbReference>
<dbReference type="AlphaFoldDB" id="A0A6P5WXJ7"/>
<proteinExistence type="predicted"/>